<dbReference type="STRING" id="1300345.LF41_452"/>
<keyword evidence="3" id="KW-1185">Reference proteome</keyword>
<reference evidence="2 3" key="1">
    <citation type="submission" date="2014-09" db="EMBL/GenBank/DDBJ databases">
        <title>Genome sequences of Lysobacter dokdonensis DS-58.</title>
        <authorList>
            <person name="Kim J.F."/>
            <person name="Kwak M.-J."/>
        </authorList>
    </citation>
    <scope>NUCLEOTIDE SEQUENCE [LARGE SCALE GENOMIC DNA]</scope>
    <source>
        <strain evidence="2 3">DS-58</strain>
    </source>
</reference>
<name>A0A0A2WG06_9GAMM</name>
<feature type="chain" id="PRO_5002007186" description="Lipoprotein" evidence="1">
    <location>
        <begin position="28"/>
        <end position="294"/>
    </location>
</feature>
<gene>
    <name evidence="2" type="ORF">LF41_452</name>
</gene>
<dbReference type="EMBL" id="JRKJ01000017">
    <property type="protein sequence ID" value="KGQ18698.1"/>
    <property type="molecule type" value="Genomic_DNA"/>
</dbReference>
<keyword evidence="1" id="KW-0732">Signal</keyword>
<evidence type="ECO:0000313" key="2">
    <source>
        <dbReference type="EMBL" id="KGQ18698.1"/>
    </source>
</evidence>
<dbReference type="Proteomes" id="UP000030518">
    <property type="component" value="Unassembled WGS sequence"/>
</dbReference>
<sequence>MPSKRFVPILVALLACSVAGCVTTRSAALGVKKGEQVVLATQGVVYTCDTWRNTRELWSSGAKPATCLKPAADAYSTDTIQARIPAGARFKIIGIKNINGFDSANFEFLLQAEQGGEVLIVEDSMFFDLAGIVPRAPDRPARSGVADNFVCMIDESVADEKDKLLPNGRVTQPYSPMHWQTYWDDRADALGRESFAYERARGYAGPSARTLMLYALQQRREYGLPDLVPQARNVPFVSSLYAELGHDPRTSCEILDYPSPVCTLGPAQRPVAMEFRRECGVAPDKAFAPRPLAR</sequence>
<evidence type="ECO:0008006" key="4">
    <source>
        <dbReference type="Google" id="ProtNLM"/>
    </source>
</evidence>
<evidence type="ECO:0000256" key="1">
    <source>
        <dbReference type="SAM" id="SignalP"/>
    </source>
</evidence>
<dbReference type="AlphaFoldDB" id="A0A0A2WG06"/>
<dbReference type="PATRIC" id="fig|1300345.3.peg.2125"/>
<proteinExistence type="predicted"/>
<organism evidence="2 3">
    <name type="scientific">Lysobacter dokdonensis DS-58</name>
    <dbReference type="NCBI Taxonomy" id="1300345"/>
    <lineage>
        <taxon>Bacteria</taxon>
        <taxon>Pseudomonadati</taxon>
        <taxon>Pseudomonadota</taxon>
        <taxon>Gammaproteobacteria</taxon>
        <taxon>Lysobacterales</taxon>
        <taxon>Lysobacteraceae</taxon>
        <taxon>Noviluteimonas</taxon>
    </lineage>
</organism>
<dbReference type="PROSITE" id="PS51257">
    <property type="entry name" value="PROKAR_LIPOPROTEIN"/>
    <property type="match status" value="1"/>
</dbReference>
<dbReference type="RefSeq" id="WP_152599992.1">
    <property type="nucleotide sequence ID" value="NZ_JRKJ01000017.1"/>
</dbReference>
<protein>
    <recommendedName>
        <fullName evidence="4">Lipoprotein</fullName>
    </recommendedName>
</protein>
<comment type="caution">
    <text evidence="2">The sequence shown here is derived from an EMBL/GenBank/DDBJ whole genome shotgun (WGS) entry which is preliminary data.</text>
</comment>
<feature type="signal peptide" evidence="1">
    <location>
        <begin position="1"/>
        <end position="27"/>
    </location>
</feature>
<evidence type="ECO:0000313" key="3">
    <source>
        <dbReference type="Proteomes" id="UP000030518"/>
    </source>
</evidence>
<accession>A0A0A2WG06</accession>